<evidence type="ECO:0000256" key="2">
    <source>
        <dbReference type="ARBA" id="ARBA00023172"/>
    </source>
</evidence>
<protein>
    <submittedName>
        <fullName evidence="6">Recombinase family protein</fullName>
    </submittedName>
</protein>
<keyword evidence="1" id="KW-0238">DNA-binding</keyword>
<dbReference type="Pfam" id="PF13408">
    <property type="entry name" value="Zn_ribbon_recom"/>
    <property type="match status" value="1"/>
</dbReference>
<dbReference type="Pfam" id="PF00239">
    <property type="entry name" value="Resolvase"/>
    <property type="match status" value="1"/>
</dbReference>
<gene>
    <name evidence="6" type="ORF">E2488_10530</name>
</gene>
<evidence type="ECO:0000313" key="7">
    <source>
        <dbReference type="Proteomes" id="UP000298517"/>
    </source>
</evidence>
<evidence type="ECO:0000256" key="3">
    <source>
        <dbReference type="SAM" id="Coils"/>
    </source>
</evidence>
<dbReference type="PROSITE" id="PS51737">
    <property type="entry name" value="RECOMBINASE_DNA_BIND"/>
    <property type="match status" value="1"/>
</dbReference>
<dbReference type="EMBL" id="SNQI01000003">
    <property type="protein sequence ID" value="TEW73905.1"/>
    <property type="molecule type" value="Genomic_DNA"/>
</dbReference>
<dbReference type="PANTHER" id="PTHR30461:SF2">
    <property type="entry name" value="SERINE RECOMBINASE PINE-RELATED"/>
    <property type="match status" value="1"/>
</dbReference>
<dbReference type="OrthoDB" id="1094757at2"/>
<dbReference type="InterPro" id="IPR011109">
    <property type="entry name" value="DNA_bind_recombinase_dom"/>
</dbReference>
<comment type="caution">
    <text evidence="6">The sequence shown here is derived from an EMBL/GenBank/DDBJ whole genome shotgun (WGS) entry which is preliminary data.</text>
</comment>
<dbReference type="PANTHER" id="PTHR30461">
    <property type="entry name" value="DNA-INVERTASE FROM LAMBDOID PROPHAGE"/>
    <property type="match status" value="1"/>
</dbReference>
<dbReference type="Gene3D" id="3.90.1750.20">
    <property type="entry name" value="Putative Large Serine Recombinase, Chain B, Domain 2"/>
    <property type="match status" value="1"/>
</dbReference>
<dbReference type="InterPro" id="IPR036162">
    <property type="entry name" value="Resolvase-like_N_sf"/>
</dbReference>
<dbReference type="GO" id="GO:0003677">
    <property type="term" value="F:DNA binding"/>
    <property type="evidence" value="ECO:0007669"/>
    <property type="project" value="UniProtKB-KW"/>
</dbReference>
<dbReference type="Pfam" id="PF07508">
    <property type="entry name" value="Recombinase"/>
    <property type="match status" value="1"/>
</dbReference>
<dbReference type="InterPro" id="IPR006119">
    <property type="entry name" value="Resolv_N"/>
</dbReference>
<dbReference type="Proteomes" id="UP000298517">
    <property type="component" value="Unassembled WGS sequence"/>
</dbReference>
<dbReference type="CDD" id="cd03768">
    <property type="entry name" value="SR_ResInv"/>
    <property type="match status" value="1"/>
</dbReference>
<sequence length="614" mass="70673">MPKYAFYVRVSTEKTQDYKRQIEDLKTVAKYHGLKDEEIENVDIYKEKKSGYKDDREELFKLISKIESDNSYYKCIYITEISRLGRSPRKVREVLNVFEDSKVNLFIQKGGIWLLEPDGTLNTLGKIVVDIMINLADEEVRTLKQRSKSGILSGIKAGKVGGGKFKPYGFKVGKNKMLEIDYDEAQYVQLIFDLYKSGKGTKVIANTLNNHKDGIKTRAHKSFGSDVLNKHTGKLGSEVIWSDKTVNDILLNPIYKGKRRYWGGKENRKKGKEPLLIDLKLPDTIIVPELWDECMEVRKTKSHRNYLTEYTYLLKDKIVCGICGRNYFAKYKPTSNGDKVYICSSRLKRNGNCGNVGVNISLLESAIFNEIIDSDSILKYINNKDEIKKRLENELDSLQEIIKTTKRYITELDLNIDGALKLQIKAEGKGQTNKVQRLEEELDILYNELNNSKKRLSKAKNKLILTKEALLTRSNLETTSKLLKSYKKDRVKLRMVYLQIIEKVIINVIDNNVVLANVYISIDGIVLPQSLKLFIDISGMRKRTKIYRYLPIVDMSNPLNYNDQNQLKTPIEDIKRDLAILEENNGLLDVEYIYIPDTNILTIPIKKSSPIDKN</sequence>
<dbReference type="Gene3D" id="3.40.50.1390">
    <property type="entry name" value="Resolvase, N-terminal catalytic domain"/>
    <property type="match status" value="1"/>
</dbReference>
<proteinExistence type="predicted"/>
<evidence type="ECO:0000256" key="1">
    <source>
        <dbReference type="ARBA" id="ARBA00023125"/>
    </source>
</evidence>
<feature type="domain" description="Recombinase" evidence="5">
    <location>
        <begin position="167"/>
        <end position="304"/>
    </location>
</feature>
<dbReference type="SMART" id="SM00857">
    <property type="entry name" value="Resolvase"/>
    <property type="match status" value="1"/>
</dbReference>
<dbReference type="PROSITE" id="PS51736">
    <property type="entry name" value="RECOMBINASES_3"/>
    <property type="match status" value="1"/>
</dbReference>
<organism evidence="6 7">
    <name type="scientific">Gramella jeungdoensis</name>
    <dbReference type="NCBI Taxonomy" id="708091"/>
    <lineage>
        <taxon>Bacteria</taxon>
        <taxon>Pseudomonadati</taxon>
        <taxon>Bacteroidota</taxon>
        <taxon>Flavobacteriia</taxon>
        <taxon>Flavobacteriales</taxon>
        <taxon>Flavobacteriaceae</taxon>
        <taxon>Christiangramia</taxon>
    </lineage>
</organism>
<accession>A0A4Y8ART1</accession>
<dbReference type="InterPro" id="IPR038109">
    <property type="entry name" value="DNA_bind_recomb_sf"/>
</dbReference>
<keyword evidence="3" id="KW-0175">Coiled coil</keyword>
<dbReference type="InterPro" id="IPR050639">
    <property type="entry name" value="SSR_resolvase"/>
</dbReference>
<keyword evidence="7" id="KW-1185">Reference proteome</keyword>
<dbReference type="RefSeq" id="WP_134248304.1">
    <property type="nucleotide sequence ID" value="NZ_SNQI01000003.1"/>
</dbReference>
<evidence type="ECO:0000313" key="6">
    <source>
        <dbReference type="EMBL" id="TEW73905.1"/>
    </source>
</evidence>
<feature type="coiled-coil region" evidence="3">
    <location>
        <begin position="381"/>
        <end position="469"/>
    </location>
</feature>
<evidence type="ECO:0000259" key="5">
    <source>
        <dbReference type="PROSITE" id="PS51737"/>
    </source>
</evidence>
<keyword evidence="2" id="KW-0233">DNA recombination</keyword>
<dbReference type="AlphaFoldDB" id="A0A4Y8ART1"/>
<evidence type="ECO:0000259" key="4">
    <source>
        <dbReference type="PROSITE" id="PS51736"/>
    </source>
</evidence>
<name>A0A4Y8ART1_9FLAO</name>
<dbReference type="SUPFAM" id="SSF53041">
    <property type="entry name" value="Resolvase-like"/>
    <property type="match status" value="1"/>
</dbReference>
<dbReference type="GO" id="GO:0000150">
    <property type="term" value="F:DNA strand exchange activity"/>
    <property type="evidence" value="ECO:0007669"/>
    <property type="project" value="InterPro"/>
</dbReference>
<feature type="domain" description="Resolvase/invertase-type recombinase catalytic" evidence="4">
    <location>
        <begin position="3"/>
        <end position="158"/>
    </location>
</feature>
<reference evidence="6 7" key="1">
    <citation type="journal article" date="2011" name="J. Microbiol.">
        <title>Gramella jeungdoensis sp. nov., isolated from a solar saltern in Korea.</title>
        <authorList>
            <person name="Joung Y."/>
            <person name="Kim H."/>
            <person name="Jang T."/>
            <person name="Ahn T.S."/>
            <person name="Joh K."/>
        </authorList>
    </citation>
    <scope>NUCLEOTIDE SEQUENCE [LARGE SCALE GENOMIC DNA]</scope>
    <source>
        <strain evidence="6 7">KCTC 23123</strain>
    </source>
</reference>
<dbReference type="InterPro" id="IPR025827">
    <property type="entry name" value="Zn_ribbon_recom_dom"/>
</dbReference>